<evidence type="ECO:0000256" key="5">
    <source>
        <dbReference type="SAM" id="SignalP"/>
    </source>
</evidence>
<evidence type="ECO:0000313" key="7">
    <source>
        <dbReference type="EMBL" id="OJF11045.1"/>
    </source>
</evidence>
<evidence type="ECO:0000256" key="3">
    <source>
        <dbReference type="ARBA" id="ARBA00023326"/>
    </source>
</evidence>
<feature type="signal peptide" evidence="5">
    <location>
        <begin position="1"/>
        <end position="21"/>
    </location>
</feature>
<protein>
    <recommendedName>
        <fullName evidence="6">Fibronectin type-III domain-containing protein</fullName>
    </recommendedName>
</protein>
<dbReference type="GO" id="GO:0016798">
    <property type="term" value="F:hydrolase activity, acting on glycosyl bonds"/>
    <property type="evidence" value="ECO:0007669"/>
    <property type="project" value="UniProtKB-KW"/>
</dbReference>
<keyword evidence="3" id="KW-0119">Carbohydrate metabolism</keyword>
<evidence type="ECO:0000313" key="8">
    <source>
        <dbReference type="Proteomes" id="UP000182486"/>
    </source>
</evidence>
<evidence type="ECO:0000256" key="2">
    <source>
        <dbReference type="ARBA" id="ARBA00023295"/>
    </source>
</evidence>
<dbReference type="RefSeq" id="WP_071808355.1">
    <property type="nucleotide sequence ID" value="NZ_MEIA01000439.1"/>
</dbReference>
<name>A0A1K0FDX5_9ACTN</name>
<feature type="domain" description="Fibronectin type-III" evidence="6">
    <location>
        <begin position="549"/>
        <end position="641"/>
    </location>
</feature>
<organism evidence="7 8">
    <name type="scientific">Couchioplanes caeruleus subsp. caeruleus</name>
    <dbReference type="NCBI Taxonomy" id="56427"/>
    <lineage>
        <taxon>Bacteria</taxon>
        <taxon>Bacillati</taxon>
        <taxon>Actinomycetota</taxon>
        <taxon>Actinomycetes</taxon>
        <taxon>Micromonosporales</taxon>
        <taxon>Micromonosporaceae</taxon>
        <taxon>Couchioplanes</taxon>
    </lineage>
</organism>
<keyword evidence="2" id="KW-0378">Hydrolase</keyword>
<keyword evidence="5" id="KW-0732">Signal</keyword>
<gene>
    <name evidence="7" type="ORF">BG844_28255</name>
</gene>
<feature type="domain" description="Fibronectin type-III" evidence="6">
    <location>
        <begin position="732"/>
        <end position="815"/>
    </location>
</feature>
<dbReference type="Gene3D" id="2.60.40.10">
    <property type="entry name" value="Immunoglobulins"/>
    <property type="match status" value="4"/>
</dbReference>
<feature type="domain" description="Fibronectin type-III" evidence="6">
    <location>
        <begin position="359"/>
        <end position="453"/>
    </location>
</feature>
<feature type="domain" description="Fibronectin type-III" evidence="6">
    <location>
        <begin position="456"/>
        <end position="548"/>
    </location>
</feature>
<evidence type="ECO:0000259" key="6">
    <source>
        <dbReference type="PROSITE" id="PS50853"/>
    </source>
</evidence>
<accession>A0A1K0FDX5</accession>
<dbReference type="SUPFAM" id="SSF49265">
    <property type="entry name" value="Fibronectin type III"/>
    <property type="match status" value="3"/>
</dbReference>
<keyword evidence="1" id="KW-0677">Repeat</keyword>
<dbReference type="InterPro" id="IPR003961">
    <property type="entry name" value="FN3_dom"/>
</dbReference>
<dbReference type="InterPro" id="IPR013783">
    <property type="entry name" value="Ig-like_fold"/>
</dbReference>
<keyword evidence="2" id="KW-0326">Glycosidase</keyword>
<dbReference type="SMART" id="SM00060">
    <property type="entry name" value="FN3"/>
    <property type="match status" value="5"/>
</dbReference>
<dbReference type="AlphaFoldDB" id="A0A1K0FDX5"/>
<dbReference type="GO" id="GO:0000272">
    <property type="term" value="P:polysaccharide catabolic process"/>
    <property type="evidence" value="ECO:0007669"/>
    <property type="project" value="UniProtKB-KW"/>
</dbReference>
<evidence type="ECO:0000256" key="1">
    <source>
        <dbReference type="ARBA" id="ARBA00022737"/>
    </source>
</evidence>
<dbReference type="PANTHER" id="PTHR46708">
    <property type="entry name" value="TENASCIN"/>
    <property type="match status" value="1"/>
</dbReference>
<evidence type="ECO:0000256" key="4">
    <source>
        <dbReference type="SAM" id="MobiDB-lite"/>
    </source>
</evidence>
<comment type="caution">
    <text evidence="7">The sequence shown here is derived from an EMBL/GenBank/DDBJ whole genome shotgun (WGS) entry which is preliminary data.</text>
</comment>
<dbReference type="EMBL" id="MEIA01000439">
    <property type="protein sequence ID" value="OJF11045.1"/>
    <property type="molecule type" value="Genomic_DNA"/>
</dbReference>
<keyword evidence="8" id="KW-1185">Reference proteome</keyword>
<keyword evidence="3" id="KW-0624">Polysaccharide degradation</keyword>
<feature type="domain" description="Fibronectin type-III" evidence="6">
    <location>
        <begin position="643"/>
        <end position="731"/>
    </location>
</feature>
<dbReference type="Pfam" id="PF00041">
    <property type="entry name" value="fn3"/>
    <property type="match status" value="2"/>
</dbReference>
<sequence length="815" mass="87167">MLAVSLTVVAMAAAAAPESPADDGGIAADKLTAMFHRYGDTSGTWLGADRTASVPLPDSRTLWLFSDTFLGSPGADGSRPRTSALIHNSAIIQTGTELGPLRAGGTPARPDSLVPTESDDEFHWVGDAAVTAGTVQVLVNRYRRTGAGPLDHKLTGTGLTTFELPGPSPGTVRELPLGTRVSWGSEVMPDGEWTYVYGTEAAGAMKFAHLARVHGTDLTRSWEFWTGTRWSTAEAESARLLSGVGTNYGVRRVGSHYVLVTHENNLTFSADFVAYTAKSPAGPFGGPHYLFSAPEVRAGHIVYDADLHLHLARKGRLLISYNVNNLDEAVTYADASIYRPRFVEVEWPPAGSSARRPAAPQGLTASADGAGTAALAWQPVRGDGITYRIYRRDVTDGQTHFVRLPGEGPGPATSFHSDFLVNGHDYEFAVTAVAGHRESPLSATATMRATVPPPGAPTGVRAESRPDGRVTVHWEPIPFVQLFKVFGRDLTAGQETASPAGAYPGLSATIGPLRHGHRYDITVVAVGGGGDSKPSPPVRVTATVAKPPAPGRPTAEAQADGSIHLAWQQAAPEIGYRIYRRDLTRGETRWGPPGLAMGTTFETGPLTHAHEYEFAVAAVNDGGESAWSPTVTATANVAAPDEVPSRLKAEAGPGLVELTWQSTGSAWYWLFRRDVTAGEREFVREEVPVEGTEATVHNLIDGHVYEFQVAAFSDGGVGPRSTAVEVRLPASMPTRIVARSDRAGVATVTWQENRAGLLYRIQLRDASAGEDWRFDPFPVSGNRFETAMLTSGHRYEFRLVLPDESFSPIAATTVK</sequence>
<dbReference type="Proteomes" id="UP000182486">
    <property type="component" value="Unassembled WGS sequence"/>
</dbReference>
<dbReference type="CDD" id="cd00063">
    <property type="entry name" value="FN3"/>
    <property type="match status" value="4"/>
</dbReference>
<dbReference type="InterPro" id="IPR036116">
    <property type="entry name" value="FN3_sf"/>
</dbReference>
<proteinExistence type="predicted"/>
<dbReference type="InterPro" id="IPR050991">
    <property type="entry name" value="ECM_Regulatory_Proteins"/>
</dbReference>
<feature type="region of interest" description="Disordered" evidence="4">
    <location>
        <begin position="97"/>
        <end position="117"/>
    </location>
</feature>
<dbReference type="PROSITE" id="PS50853">
    <property type="entry name" value="FN3"/>
    <property type="match status" value="5"/>
</dbReference>
<reference evidence="7 8" key="1">
    <citation type="submission" date="2016-09" db="EMBL/GenBank/DDBJ databases">
        <title>Couchioplanes caeruleus draft genome sequence.</title>
        <authorList>
            <person name="Sheehan J."/>
            <person name="Caffrey P."/>
        </authorList>
    </citation>
    <scope>NUCLEOTIDE SEQUENCE [LARGE SCALE GENOMIC DNA]</scope>
    <source>
        <strain evidence="7 8">DSM 43634</strain>
    </source>
</reference>
<feature type="region of interest" description="Disordered" evidence="4">
    <location>
        <begin position="447"/>
        <end position="466"/>
    </location>
</feature>
<feature type="chain" id="PRO_5009663688" description="Fibronectin type-III domain-containing protein" evidence="5">
    <location>
        <begin position="22"/>
        <end position="815"/>
    </location>
</feature>
<dbReference type="PANTHER" id="PTHR46708:SF2">
    <property type="entry name" value="FIBRONECTIN TYPE-III DOMAIN-CONTAINING PROTEIN"/>
    <property type="match status" value="1"/>
</dbReference>